<dbReference type="InterPro" id="IPR010428">
    <property type="entry name" value="Zincin_1"/>
</dbReference>
<dbReference type="InterPro" id="IPR038555">
    <property type="entry name" value="Zincin_1_sf"/>
</dbReference>
<evidence type="ECO:0000313" key="2">
    <source>
        <dbReference type="Proteomes" id="UP000093501"/>
    </source>
</evidence>
<proteinExistence type="predicted"/>
<name>A0A1C0ARE2_9ACTN</name>
<evidence type="ECO:0000313" key="1">
    <source>
        <dbReference type="EMBL" id="OCL36873.1"/>
    </source>
</evidence>
<comment type="caution">
    <text evidence="1">The sequence shown here is derived from an EMBL/GenBank/DDBJ whole genome shotgun (WGS) entry which is preliminary data.</text>
</comment>
<reference evidence="2" key="1">
    <citation type="submission" date="2016-07" db="EMBL/GenBank/DDBJ databases">
        <authorList>
            <person name="Florea S."/>
            <person name="Webb J.S."/>
            <person name="Jaromczyk J."/>
            <person name="Schardl C.L."/>
        </authorList>
    </citation>
    <scope>NUCLEOTIDE SEQUENCE [LARGE SCALE GENOMIC DNA]</scope>
    <source>
        <strain evidence="2">IPBSL-7</strain>
    </source>
</reference>
<dbReference type="SUPFAM" id="SSF55486">
    <property type="entry name" value="Metalloproteases ('zincins'), catalytic domain"/>
    <property type="match status" value="1"/>
</dbReference>
<dbReference type="Pfam" id="PF06262">
    <property type="entry name" value="Zincin_1"/>
    <property type="match status" value="1"/>
</dbReference>
<protein>
    <submittedName>
        <fullName evidence="1">Uncharacterized protein</fullName>
    </submittedName>
</protein>
<dbReference type="CDD" id="cd12952">
    <property type="entry name" value="MMP_ACEL2062"/>
    <property type="match status" value="1"/>
</dbReference>
<dbReference type="Proteomes" id="UP000093501">
    <property type="component" value="Unassembled WGS sequence"/>
</dbReference>
<organism evidence="1 2">
    <name type="scientific">Tessaracoccus lapidicaptus</name>
    <dbReference type="NCBI Taxonomy" id="1427523"/>
    <lineage>
        <taxon>Bacteria</taxon>
        <taxon>Bacillati</taxon>
        <taxon>Actinomycetota</taxon>
        <taxon>Actinomycetes</taxon>
        <taxon>Propionibacteriales</taxon>
        <taxon>Propionibacteriaceae</taxon>
        <taxon>Tessaracoccus</taxon>
    </lineage>
</organism>
<keyword evidence="2" id="KW-1185">Reference proteome</keyword>
<dbReference type="Gene3D" id="3.30.2010.20">
    <property type="match status" value="1"/>
</dbReference>
<dbReference type="RefSeq" id="WP_068750063.1">
    <property type="nucleotide sequence ID" value="NZ_JBDXXE010000016.1"/>
</dbReference>
<dbReference type="AlphaFoldDB" id="A0A1C0ARE2"/>
<gene>
    <name evidence="1" type="ORF">BCR15_13120</name>
</gene>
<sequence length="114" mass="13016">MDISEAAFESLVEEALGQLPEQLTVGLDNLIFVIEDEPEDGSDSLGWYEGTALTERDQYGYGQLPDRIVLFRGPLTRMCRHEDQLFEEIWVTLLHELGHYHGIEEDALHELGWG</sequence>
<dbReference type="EMBL" id="MBQD01000005">
    <property type="protein sequence ID" value="OCL36873.1"/>
    <property type="molecule type" value="Genomic_DNA"/>
</dbReference>
<accession>A0A1C0ARE2</accession>